<dbReference type="InterPro" id="IPR008651">
    <property type="entry name" value="Uncharacterised_HicB"/>
</dbReference>
<dbReference type="InterPro" id="IPR010985">
    <property type="entry name" value="Ribbon_hlx_hlx"/>
</dbReference>
<name>A0ABV2B3N5_9GAMM</name>
<reference evidence="1 2" key="1">
    <citation type="submission" date="2013-03" db="EMBL/GenBank/DDBJ databases">
        <title>Salinisphaera dokdonensis CL-ES53 Genome Sequencing.</title>
        <authorList>
            <person name="Li C."/>
            <person name="Lai Q."/>
            <person name="Shao Z."/>
        </authorList>
    </citation>
    <scope>NUCLEOTIDE SEQUENCE [LARGE SCALE GENOMIC DNA]</scope>
    <source>
        <strain evidence="1 2">CL-ES53</strain>
    </source>
</reference>
<dbReference type="SUPFAM" id="SSF143100">
    <property type="entry name" value="TTHA1013/TTHA0281-like"/>
    <property type="match status" value="1"/>
</dbReference>
<comment type="caution">
    <text evidence="1">The sequence shown here is derived from an EMBL/GenBank/DDBJ whole genome shotgun (WGS) entry which is preliminary data.</text>
</comment>
<gene>
    <name evidence="1" type="ORF">SADO_12328</name>
</gene>
<dbReference type="InterPro" id="IPR035069">
    <property type="entry name" value="TTHA1013/TTHA0281-like"/>
</dbReference>
<keyword evidence="2" id="KW-1185">Reference proteome</keyword>
<organism evidence="1 2">
    <name type="scientific">Salinisphaera dokdonensis CL-ES53</name>
    <dbReference type="NCBI Taxonomy" id="1304272"/>
    <lineage>
        <taxon>Bacteria</taxon>
        <taxon>Pseudomonadati</taxon>
        <taxon>Pseudomonadota</taxon>
        <taxon>Gammaproteobacteria</taxon>
        <taxon>Salinisphaerales</taxon>
        <taxon>Salinisphaeraceae</taxon>
        <taxon>Salinisphaera</taxon>
    </lineage>
</organism>
<dbReference type="Pfam" id="PF05534">
    <property type="entry name" value="HicB"/>
    <property type="match status" value="1"/>
</dbReference>
<evidence type="ECO:0000313" key="1">
    <source>
        <dbReference type="EMBL" id="MES1930039.1"/>
    </source>
</evidence>
<dbReference type="SUPFAM" id="SSF47598">
    <property type="entry name" value="Ribbon-helix-helix"/>
    <property type="match status" value="1"/>
</dbReference>
<accession>A0ABV2B3N5</accession>
<evidence type="ECO:0008006" key="3">
    <source>
        <dbReference type="Google" id="ProtNLM"/>
    </source>
</evidence>
<sequence length="166" mass="19003">MFDAALYTINVRKGEFDGEICFEATVRELPDVAEYGDSYDEAYELALDTIEATYEALSELGRRMPKPDASRQTFSGRVTLRLPKKLHRMIYIEAESEGVSLNQQIVNILTFWSGITTRTVALYDFSSGWQKQVHSLPQTEDKKRPSHIRVVTRNTYNDLESNRVAC</sequence>
<dbReference type="Proteomes" id="UP001460888">
    <property type="component" value="Unassembled WGS sequence"/>
</dbReference>
<evidence type="ECO:0000313" key="2">
    <source>
        <dbReference type="Proteomes" id="UP001460888"/>
    </source>
</evidence>
<dbReference type="InterPro" id="IPR013321">
    <property type="entry name" value="Arc_rbn_hlx_hlx"/>
</dbReference>
<dbReference type="EMBL" id="APND01000004">
    <property type="protein sequence ID" value="MES1930039.1"/>
    <property type="molecule type" value="Genomic_DNA"/>
</dbReference>
<dbReference type="Gene3D" id="3.30.160.250">
    <property type="match status" value="1"/>
</dbReference>
<protein>
    <recommendedName>
        <fullName evidence="3">HicB family protein</fullName>
    </recommendedName>
</protein>
<proteinExistence type="predicted"/>
<dbReference type="Gene3D" id="1.10.1220.10">
    <property type="entry name" value="Met repressor-like"/>
    <property type="match status" value="1"/>
</dbReference>
<dbReference type="RefSeq" id="WP_353111874.1">
    <property type="nucleotide sequence ID" value="NZ_APND01000004.1"/>
</dbReference>